<accession>A0ABS0WP52</accession>
<name>A0ABS0WP52_9FLAO</name>
<dbReference type="Pfam" id="PF14390">
    <property type="entry name" value="DUF4420"/>
    <property type="match status" value="1"/>
</dbReference>
<sequence>MSIKEIFTELIRDVKPGGQYDTRLVDFDDANRYKTILAIDKLSDNQQCVLLQLKNGGQQSDVIINNINTLDSIQVDTFPVPDPGTTGLDTYYSIKLDRNTEEDIFYAFITDIVETAKNSNSDLVILDILKRVKSWMNFFKSKKTGVLSENGQIGLFAELTMLKTLLECNKENLLDIVTSWVGPKKQNQDFIFPNTQAIEVKCTTSNNQYEVKINNEYQLDCSGLERLFLAVYQLKRHRISENSSFQSLPNLVEDIKGLLKNDLDAKFEFEGLLLDVGYLAEAEIEYIDFGFQIINGPNLYNIDSGFPKLARADISKAIKRVEYVLNLQEQKVLEDSINTLINLQ</sequence>
<keyword evidence="2" id="KW-1185">Reference proteome</keyword>
<proteinExistence type="predicted"/>
<organism evidence="1 2">
    <name type="scientific">Aureibaculum flavum</name>
    <dbReference type="NCBI Taxonomy" id="2795986"/>
    <lineage>
        <taxon>Bacteria</taxon>
        <taxon>Pseudomonadati</taxon>
        <taxon>Bacteroidota</taxon>
        <taxon>Flavobacteriia</taxon>
        <taxon>Flavobacteriales</taxon>
        <taxon>Flavobacteriaceae</taxon>
        <taxon>Aureibaculum</taxon>
    </lineage>
</organism>
<comment type="caution">
    <text evidence="1">The sequence shown here is derived from an EMBL/GenBank/DDBJ whole genome shotgun (WGS) entry which is preliminary data.</text>
</comment>
<evidence type="ECO:0000313" key="2">
    <source>
        <dbReference type="Proteomes" id="UP000623301"/>
    </source>
</evidence>
<dbReference type="EMBL" id="JAEHFJ010000002">
    <property type="protein sequence ID" value="MBJ2173643.1"/>
    <property type="molecule type" value="Genomic_DNA"/>
</dbReference>
<dbReference type="RefSeq" id="WP_198840423.1">
    <property type="nucleotide sequence ID" value="NZ_JAEHFJ010000002.1"/>
</dbReference>
<reference evidence="1 2" key="1">
    <citation type="submission" date="2020-12" db="EMBL/GenBank/DDBJ databases">
        <title>Aureibaculum luteum sp. nov. and Aureibaculum flavum sp. nov., novel members of the family Flavobacteriaceae isolated from Antarctic intertidal sediments.</title>
        <authorList>
            <person name="He X."/>
            <person name="Zhang X."/>
        </authorList>
    </citation>
    <scope>NUCLEOTIDE SEQUENCE [LARGE SCALE GENOMIC DNA]</scope>
    <source>
        <strain evidence="1 2">A20</strain>
    </source>
</reference>
<dbReference type="InterPro" id="IPR025534">
    <property type="entry name" value="DUF4420"/>
</dbReference>
<gene>
    <name evidence="1" type="ORF">JBL43_05300</name>
</gene>
<evidence type="ECO:0000313" key="1">
    <source>
        <dbReference type="EMBL" id="MBJ2173643.1"/>
    </source>
</evidence>
<dbReference type="Proteomes" id="UP000623301">
    <property type="component" value="Unassembled WGS sequence"/>
</dbReference>
<protein>
    <submittedName>
        <fullName evidence="1">PD-(D/E)XK motif protein</fullName>
    </submittedName>
</protein>